<proteinExistence type="predicted"/>
<evidence type="ECO:0000313" key="2">
    <source>
        <dbReference type="EMBL" id="OXC78681.1"/>
    </source>
</evidence>
<accession>A0A226X5G8</accession>
<name>A0A226X5G8_CABSO</name>
<reference evidence="3" key="1">
    <citation type="submission" date="2017-01" db="EMBL/GenBank/DDBJ databases">
        <title>Genome Analysis of Deinococcus marmoris KOPRI26562.</title>
        <authorList>
            <person name="Kim J.H."/>
            <person name="Oh H.-M."/>
        </authorList>
    </citation>
    <scope>NUCLEOTIDE SEQUENCE [LARGE SCALE GENOMIC DNA]</scope>
    <source>
        <strain evidence="3">PAMC 26633</strain>
    </source>
</reference>
<evidence type="ECO:0000313" key="3">
    <source>
        <dbReference type="Proteomes" id="UP000214720"/>
    </source>
</evidence>
<sequence>MDEVNDCRRANQERMTAKARRTARKVSARGSLFRTFP</sequence>
<dbReference type="EMBL" id="MTHB01000056">
    <property type="protein sequence ID" value="OXC78681.1"/>
    <property type="molecule type" value="Genomic_DNA"/>
</dbReference>
<organism evidence="2 3">
    <name type="scientific">Caballeronia sordidicola</name>
    <name type="common">Burkholderia sordidicola</name>
    <dbReference type="NCBI Taxonomy" id="196367"/>
    <lineage>
        <taxon>Bacteria</taxon>
        <taxon>Pseudomonadati</taxon>
        <taxon>Pseudomonadota</taxon>
        <taxon>Betaproteobacteria</taxon>
        <taxon>Burkholderiales</taxon>
        <taxon>Burkholderiaceae</taxon>
        <taxon>Caballeronia</taxon>
    </lineage>
</organism>
<dbReference type="Proteomes" id="UP000214720">
    <property type="component" value="Unassembled WGS sequence"/>
</dbReference>
<feature type="compositionally biased region" description="Basic residues" evidence="1">
    <location>
        <begin position="17"/>
        <end position="27"/>
    </location>
</feature>
<evidence type="ECO:0000256" key="1">
    <source>
        <dbReference type="SAM" id="MobiDB-lite"/>
    </source>
</evidence>
<gene>
    <name evidence="2" type="ORF">BSU04_10465</name>
</gene>
<feature type="compositionally biased region" description="Basic and acidic residues" evidence="1">
    <location>
        <begin position="1"/>
        <end position="16"/>
    </location>
</feature>
<dbReference type="AlphaFoldDB" id="A0A226X5G8"/>
<comment type="caution">
    <text evidence="2">The sequence shown here is derived from an EMBL/GenBank/DDBJ whole genome shotgun (WGS) entry which is preliminary data.</text>
</comment>
<feature type="region of interest" description="Disordered" evidence="1">
    <location>
        <begin position="1"/>
        <end position="37"/>
    </location>
</feature>
<protein>
    <submittedName>
        <fullName evidence="2">Uncharacterized protein</fullName>
    </submittedName>
</protein>